<accession>A0AAJ1Q595</accession>
<evidence type="ECO:0000256" key="2">
    <source>
        <dbReference type="ARBA" id="ARBA00022777"/>
    </source>
</evidence>
<dbReference type="Gene3D" id="3.40.1190.20">
    <property type="match status" value="1"/>
</dbReference>
<evidence type="ECO:0000313" key="5">
    <source>
        <dbReference type="Proteomes" id="UP001229251"/>
    </source>
</evidence>
<dbReference type="InterPro" id="IPR011611">
    <property type="entry name" value="PfkB_dom"/>
</dbReference>
<dbReference type="GO" id="GO:0005737">
    <property type="term" value="C:cytoplasm"/>
    <property type="evidence" value="ECO:0007669"/>
    <property type="project" value="TreeGrafter"/>
</dbReference>
<keyword evidence="1" id="KW-0808">Transferase</keyword>
<comment type="caution">
    <text evidence="4">The sequence shown here is derived from an EMBL/GenBank/DDBJ whole genome shotgun (WGS) entry which is preliminary data.</text>
</comment>
<gene>
    <name evidence="4" type="ORF">QP433_02230</name>
</gene>
<evidence type="ECO:0000256" key="1">
    <source>
        <dbReference type="ARBA" id="ARBA00022679"/>
    </source>
</evidence>
<dbReference type="EMBL" id="JASOOE010000003">
    <property type="protein sequence ID" value="MDK7186791.1"/>
    <property type="molecule type" value="Genomic_DNA"/>
</dbReference>
<dbReference type="GO" id="GO:0016798">
    <property type="term" value="F:hydrolase activity, acting on glycosyl bonds"/>
    <property type="evidence" value="ECO:0007669"/>
    <property type="project" value="TreeGrafter"/>
</dbReference>
<dbReference type="PROSITE" id="PS00584">
    <property type="entry name" value="PFKB_KINASES_2"/>
    <property type="match status" value="1"/>
</dbReference>
<evidence type="ECO:0000259" key="3">
    <source>
        <dbReference type="Pfam" id="PF00294"/>
    </source>
</evidence>
<dbReference type="GO" id="GO:0004730">
    <property type="term" value="F:pseudouridylate synthase activity"/>
    <property type="evidence" value="ECO:0007669"/>
    <property type="project" value="TreeGrafter"/>
</dbReference>
<sequence>MRLIIVDSLNIQSRSIYCVGGMNIDRKYHLDTPLKYGTSNPVNAINSCGGVGRNIAENLGRLNQQVSLLSIAGDDADYQSIYLASHSYMDLTHIDLLPDHNTSSYTAVLDDQGEMTFAFADMAVCKKMNDQWIQRHQDQLTAAEMVVADLNLQYSGIEALIKLCRAKKIPLILIPVSGPKMEHLPTNLEGVSWLIVNQDESESFFNHEVHSDHDLSYLGQSWLDLGIEQVILTRGGRPCLYCSKKNVSNFYQPPQNPHVVDVTGAGDSFSAGLIYGISQSMPQEECLKYAMANAYYTVAASQTVRPDLSPLQLKQDVQTLFY</sequence>
<evidence type="ECO:0000313" key="4">
    <source>
        <dbReference type="EMBL" id="MDK7186791.1"/>
    </source>
</evidence>
<dbReference type="PANTHER" id="PTHR42909">
    <property type="entry name" value="ZGC:136858"/>
    <property type="match status" value="1"/>
</dbReference>
<proteinExistence type="predicted"/>
<dbReference type="Pfam" id="PF00294">
    <property type="entry name" value="PfkB"/>
    <property type="match status" value="1"/>
</dbReference>
<dbReference type="PANTHER" id="PTHR42909:SF4">
    <property type="entry name" value="CARBOHYDRATE KINASE, PFKB FAMILY"/>
    <property type="match status" value="1"/>
</dbReference>
<keyword evidence="2 4" id="KW-0418">Kinase</keyword>
<dbReference type="InterPro" id="IPR002173">
    <property type="entry name" value="Carboh/pur_kinase_PfkB_CS"/>
</dbReference>
<feature type="domain" description="Carbohydrate kinase PfkB" evidence="3">
    <location>
        <begin position="15"/>
        <end position="304"/>
    </location>
</feature>
<dbReference type="Proteomes" id="UP001229251">
    <property type="component" value="Unassembled WGS sequence"/>
</dbReference>
<dbReference type="CDD" id="cd01941">
    <property type="entry name" value="YeiC_kinase_like"/>
    <property type="match status" value="1"/>
</dbReference>
<dbReference type="SUPFAM" id="SSF53613">
    <property type="entry name" value="Ribokinase-like"/>
    <property type="match status" value="1"/>
</dbReference>
<protein>
    <submittedName>
        <fullName evidence="4">Carbohydrate kinase family protein</fullName>
    </submittedName>
</protein>
<dbReference type="AlphaFoldDB" id="A0AAJ1Q595"/>
<name>A0AAJ1Q595_9LACT</name>
<dbReference type="GO" id="GO:0016301">
    <property type="term" value="F:kinase activity"/>
    <property type="evidence" value="ECO:0007669"/>
    <property type="project" value="UniProtKB-KW"/>
</dbReference>
<organism evidence="4 5">
    <name type="scientific">Facklamia hominis</name>
    <dbReference type="NCBI Taxonomy" id="178214"/>
    <lineage>
        <taxon>Bacteria</taxon>
        <taxon>Bacillati</taxon>
        <taxon>Bacillota</taxon>
        <taxon>Bacilli</taxon>
        <taxon>Lactobacillales</taxon>
        <taxon>Aerococcaceae</taxon>
        <taxon>Facklamia</taxon>
    </lineage>
</organism>
<dbReference type="InterPro" id="IPR029056">
    <property type="entry name" value="Ribokinase-like"/>
</dbReference>
<reference evidence="4" key="1">
    <citation type="submission" date="2023-05" db="EMBL/GenBank/DDBJ databases">
        <title>Cataloging the Phylogenetic Diversity of Human Bladder Bacteria.</title>
        <authorList>
            <person name="Du J."/>
        </authorList>
    </citation>
    <scope>NUCLEOTIDE SEQUENCE</scope>
    <source>
        <strain evidence="4">UMB1231</strain>
    </source>
</reference>
<dbReference type="RefSeq" id="WP_070609787.1">
    <property type="nucleotide sequence ID" value="NZ_JASOOE010000003.1"/>
</dbReference>